<dbReference type="OrthoDB" id="3629090at2"/>
<dbReference type="Proteomes" id="UP000186004">
    <property type="component" value="Unassembled WGS sequence"/>
</dbReference>
<name>A0A1N7ENQ7_9ACTN</name>
<gene>
    <name evidence="1" type="ORF">SAMN05444858_12552</name>
</gene>
<protein>
    <recommendedName>
        <fullName evidence="3">Zinc-finger</fullName>
    </recommendedName>
</protein>
<reference evidence="1 2" key="1">
    <citation type="submission" date="2017-01" db="EMBL/GenBank/DDBJ databases">
        <authorList>
            <person name="Mah S.A."/>
            <person name="Swanson W.J."/>
            <person name="Moy G.W."/>
            <person name="Vacquier V.D."/>
        </authorList>
    </citation>
    <scope>NUCLEOTIDE SEQUENCE [LARGE SCALE GENOMIC DNA]</scope>
    <source>
        <strain evidence="1 2">DSM 45758</strain>
    </source>
</reference>
<evidence type="ECO:0008006" key="3">
    <source>
        <dbReference type="Google" id="ProtNLM"/>
    </source>
</evidence>
<dbReference type="RefSeq" id="WP_076473525.1">
    <property type="nucleotide sequence ID" value="NZ_FTNF01000025.1"/>
</dbReference>
<dbReference type="AlphaFoldDB" id="A0A1N7ENQ7"/>
<evidence type="ECO:0000313" key="1">
    <source>
        <dbReference type="EMBL" id="SIR89682.1"/>
    </source>
</evidence>
<keyword evidence="2" id="KW-1185">Reference proteome</keyword>
<organism evidence="1 2">
    <name type="scientific">Micromonospora avicenniae</name>
    <dbReference type="NCBI Taxonomy" id="1198245"/>
    <lineage>
        <taxon>Bacteria</taxon>
        <taxon>Bacillati</taxon>
        <taxon>Actinomycetota</taxon>
        <taxon>Actinomycetes</taxon>
        <taxon>Micromonosporales</taxon>
        <taxon>Micromonosporaceae</taxon>
        <taxon>Micromonospora</taxon>
    </lineage>
</organism>
<accession>A0A1N7ENQ7</accession>
<proteinExistence type="predicted"/>
<dbReference type="EMBL" id="FTNF01000025">
    <property type="protein sequence ID" value="SIR89682.1"/>
    <property type="molecule type" value="Genomic_DNA"/>
</dbReference>
<evidence type="ECO:0000313" key="2">
    <source>
        <dbReference type="Proteomes" id="UP000186004"/>
    </source>
</evidence>
<sequence length="74" mass="7968">MNGLSALDRFLHTDPEDVGCGQAMELLHLYAELAATNAEAAAERYRGVAAHLRDCGPCKEDLEGLLAAMTEPRP</sequence>
<dbReference type="STRING" id="1198245.SAMN05444858_12552"/>